<sequence>MQRWRDALSASTVTPSLLHDCVVATAACDQRHLCRRPLLLQTPQVFCEICYPRSTHQPASQPANGGRFTLVY</sequence>
<dbReference type="AlphaFoldDB" id="A0A2M4DHI0"/>
<dbReference type="EMBL" id="GGFL01012839">
    <property type="protein sequence ID" value="MBW77017.1"/>
    <property type="molecule type" value="Transcribed_RNA"/>
</dbReference>
<accession>A0A2M4DHI0</accession>
<proteinExistence type="predicted"/>
<organism evidence="1">
    <name type="scientific">Anopheles darlingi</name>
    <name type="common">Mosquito</name>
    <dbReference type="NCBI Taxonomy" id="43151"/>
    <lineage>
        <taxon>Eukaryota</taxon>
        <taxon>Metazoa</taxon>
        <taxon>Ecdysozoa</taxon>
        <taxon>Arthropoda</taxon>
        <taxon>Hexapoda</taxon>
        <taxon>Insecta</taxon>
        <taxon>Pterygota</taxon>
        <taxon>Neoptera</taxon>
        <taxon>Endopterygota</taxon>
        <taxon>Diptera</taxon>
        <taxon>Nematocera</taxon>
        <taxon>Culicoidea</taxon>
        <taxon>Culicidae</taxon>
        <taxon>Anophelinae</taxon>
        <taxon>Anopheles</taxon>
    </lineage>
</organism>
<name>A0A2M4DHI0_ANODA</name>
<evidence type="ECO:0000313" key="1">
    <source>
        <dbReference type="EMBL" id="MBW77017.1"/>
    </source>
</evidence>
<reference evidence="1" key="1">
    <citation type="submission" date="2018-01" db="EMBL/GenBank/DDBJ databases">
        <title>An insight into the sialome of Amazonian anophelines.</title>
        <authorList>
            <person name="Ribeiro J.M."/>
            <person name="Scarpassa V."/>
            <person name="Calvo E."/>
        </authorList>
    </citation>
    <scope>NUCLEOTIDE SEQUENCE</scope>
</reference>
<protein>
    <submittedName>
        <fullName evidence="1">Putative secreted protein</fullName>
    </submittedName>
</protein>